<feature type="transmembrane region" description="Helical" evidence="10">
    <location>
        <begin position="31"/>
        <end position="51"/>
    </location>
</feature>
<feature type="transmembrane region" description="Helical" evidence="10">
    <location>
        <begin position="89"/>
        <end position="113"/>
    </location>
</feature>
<gene>
    <name evidence="12" type="ORF">ACFFF6_01555</name>
</gene>
<dbReference type="Gene3D" id="1.20.5.1930">
    <property type="match status" value="1"/>
</dbReference>
<protein>
    <recommendedName>
        <fullName evidence="2">histidine kinase</fullName>
        <ecNumber evidence="2">2.7.13.3</ecNumber>
    </recommendedName>
</protein>
<comment type="caution">
    <text evidence="12">The sequence shown here is derived from an EMBL/GenBank/DDBJ whole genome shotgun (WGS) entry which is preliminary data.</text>
</comment>
<dbReference type="InterPro" id="IPR036890">
    <property type="entry name" value="HATPase_C_sf"/>
</dbReference>
<evidence type="ECO:0000256" key="3">
    <source>
        <dbReference type="ARBA" id="ARBA00022553"/>
    </source>
</evidence>
<keyword evidence="6 12" id="KW-0418">Kinase</keyword>
<sequence length="396" mass="40741">MAWLMAGAAICTAVALLIALFIPPELRVRGLVPLVLGSALLGGLLGLVPGVREIEVSAARTMLGVEEDLVVPSRPRAAHRAGGIAFVQLHLLSGAILAAGLTMALPASVLVIAELLRGGPGAIVPIPSGAPGRTALGIAAVLLAVGALGIWWPLGVLAARLAPLLLGPTAQDRLALALRRSAQEAARTRIARDLHDGIGHALTVVSLQAAAGRHVIAKDPASAEEALARIEDTARGALEELDGMLAALREDAPAGPVGPPAQHRRRLEAVLAEHRRTGMDLRARVEVPADLPAVQGEQLVRILAELLVNARRHGGPGPVELSLGPVGAELHLVVTNPLAPATEGSPADADPAPRRGGRGLPGLAERLALFGGDLEAGAEAGRWRVRARLPILQEGP</sequence>
<dbReference type="InterPro" id="IPR011712">
    <property type="entry name" value="Sig_transdc_His_kin_sub3_dim/P"/>
</dbReference>
<reference evidence="12 13" key="1">
    <citation type="submission" date="2024-09" db="EMBL/GenBank/DDBJ databases">
        <authorList>
            <person name="Sun Q."/>
            <person name="Mori K."/>
        </authorList>
    </citation>
    <scope>NUCLEOTIDE SEQUENCE [LARGE SCALE GENOMIC DNA]</scope>
    <source>
        <strain evidence="12 13">CICC 10874</strain>
    </source>
</reference>
<evidence type="ECO:0000256" key="8">
    <source>
        <dbReference type="ARBA" id="ARBA00023012"/>
    </source>
</evidence>
<dbReference type="Proteomes" id="UP001589793">
    <property type="component" value="Unassembled WGS sequence"/>
</dbReference>
<evidence type="ECO:0000256" key="9">
    <source>
        <dbReference type="SAM" id="MobiDB-lite"/>
    </source>
</evidence>
<dbReference type="Gene3D" id="3.30.565.10">
    <property type="entry name" value="Histidine kinase-like ATPase, C-terminal domain"/>
    <property type="match status" value="1"/>
</dbReference>
<keyword evidence="10" id="KW-1133">Transmembrane helix</keyword>
<proteinExistence type="predicted"/>
<name>A0ABV6R6N4_9MICO</name>
<keyword evidence="8" id="KW-0902">Two-component regulatory system</keyword>
<dbReference type="InterPro" id="IPR050482">
    <property type="entry name" value="Sensor_HK_TwoCompSys"/>
</dbReference>
<dbReference type="EC" id="2.7.13.3" evidence="2"/>
<keyword evidence="3" id="KW-0597">Phosphoprotein</keyword>
<dbReference type="CDD" id="cd16917">
    <property type="entry name" value="HATPase_UhpB-NarQ-NarX-like"/>
    <property type="match status" value="1"/>
</dbReference>
<feature type="transmembrane region" description="Helical" evidence="10">
    <location>
        <begin position="133"/>
        <end position="154"/>
    </location>
</feature>
<evidence type="ECO:0000256" key="1">
    <source>
        <dbReference type="ARBA" id="ARBA00000085"/>
    </source>
</evidence>
<dbReference type="Pfam" id="PF07730">
    <property type="entry name" value="HisKA_3"/>
    <property type="match status" value="1"/>
</dbReference>
<accession>A0ABV6R6N4</accession>
<dbReference type="RefSeq" id="WP_376977581.1">
    <property type="nucleotide sequence ID" value="NZ_JBHLSV010000002.1"/>
</dbReference>
<evidence type="ECO:0000256" key="2">
    <source>
        <dbReference type="ARBA" id="ARBA00012438"/>
    </source>
</evidence>
<organism evidence="12 13">
    <name type="scientific">Brachybacterium hainanense</name>
    <dbReference type="NCBI Taxonomy" id="1541174"/>
    <lineage>
        <taxon>Bacteria</taxon>
        <taxon>Bacillati</taxon>
        <taxon>Actinomycetota</taxon>
        <taxon>Actinomycetes</taxon>
        <taxon>Micrococcales</taxon>
        <taxon>Dermabacteraceae</taxon>
        <taxon>Brachybacterium</taxon>
    </lineage>
</organism>
<dbReference type="EMBL" id="JBHLSV010000002">
    <property type="protein sequence ID" value="MFC0672635.1"/>
    <property type="molecule type" value="Genomic_DNA"/>
</dbReference>
<feature type="region of interest" description="Disordered" evidence="9">
    <location>
        <begin position="339"/>
        <end position="360"/>
    </location>
</feature>
<evidence type="ECO:0000256" key="5">
    <source>
        <dbReference type="ARBA" id="ARBA00022741"/>
    </source>
</evidence>
<evidence type="ECO:0000313" key="13">
    <source>
        <dbReference type="Proteomes" id="UP001589793"/>
    </source>
</evidence>
<evidence type="ECO:0000256" key="7">
    <source>
        <dbReference type="ARBA" id="ARBA00022840"/>
    </source>
</evidence>
<keyword evidence="7" id="KW-0067">ATP-binding</keyword>
<keyword evidence="4" id="KW-0808">Transferase</keyword>
<evidence type="ECO:0000259" key="11">
    <source>
        <dbReference type="Pfam" id="PF07730"/>
    </source>
</evidence>
<keyword evidence="13" id="KW-1185">Reference proteome</keyword>
<keyword evidence="10" id="KW-0812">Transmembrane</keyword>
<evidence type="ECO:0000256" key="6">
    <source>
        <dbReference type="ARBA" id="ARBA00022777"/>
    </source>
</evidence>
<keyword evidence="10" id="KW-0472">Membrane</keyword>
<comment type="catalytic activity">
    <reaction evidence="1">
        <text>ATP + protein L-histidine = ADP + protein N-phospho-L-histidine.</text>
        <dbReference type="EC" id="2.7.13.3"/>
    </reaction>
</comment>
<keyword evidence="5" id="KW-0547">Nucleotide-binding</keyword>
<dbReference type="PANTHER" id="PTHR24421:SF10">
    <property type="entry name" value="NITRATE_NITRITE SENSOR PROTEIN NARQ"/>
    <property type="match status" value="1"/>
</dbReference>
<dbReference type="GO" id="GO:0016301">
    <property type="term" value="F:kinase activity"/>
    <property type="evidence" value="ECO:0007669"/>
    <property type="project" value="UniProtKB-KW"/>
</dbReference>
<dbReference type="PANTHER" id="PTHR24421">
    <property type="entry name" value="NITRATE/NITRITE SENSOR PROTEIN NARX-RELATED"/>
    <property type="match status" value="1"/>
</dbReference>
<evidence type="ECO:0000256" key="4">
    <source>
        <dbReference type="ARBA" id="ARBA00022679"/>
    </source>
</evidence>
<evidence type="ECO:0000313" key="12">
    <source>
        <dbReference type="EMBL" id="MFC0672635.1"/>
    </source>
</evidence>
<feature type="domain" description="Signal transduction histidine kinase subgroup 3 dimerisation and phosphoacceptor" evidence="11">
    <location>
        <begin position="187"/>
        <end position="251"/>
    </location>
</feature>
<dbReference type="SUPFAM" id="SSF55874">
    <property type="entry name" value="ATPase domain of HSP90 chaperone/DNA topoisomerase II/histidine kinase"/>
    <property type="match status" value="1"/>
</dbReference>
<evidence type="ECO:0000256" key="10">
    <source>
        <dbReference type="SAM" id="Phobius"/>
    </source>
</evidence>